<dbReference type="AlphaFoldDB" id="A0A1F8CRD1"/>
<name>A0A1F8CRD1_9BACT</name>
<evidence type="ECO:0000313" key="2">
    <source>
        <dbReference type="EMBL" id="OGM78903.1"/>
    </source>
</evidence>
<gene>
    <name evidence="2" type="ORF">A2382_03345</name>
</gene>
<organism evidence="2 3">
    <name type="scientific">Candidatus Woesebacteria bacterium RIFOXYB1_FULL_38_16</name>
    <dbReference type="NCBI Taxonomy" id="1802538"/>
    <lineage>
        <taxon>Bacteria</taxon>
        <taxon>Candidatus Woeseibacteriota</taxon>
    </lineage>
</organism>
<dbReference type="InterPro" id="IPR012902">
    <property type="entry name" value="N_methyl_site"/>
</dbReference>
<keyword evidence="1" id="KW-0812">Transmembrane</keyword>
<dbReference type="EMBL" id="MGHY01000025">
    <property type="protein sequence ID" value="OGM78903.1"/>
    <property type="molecule type" value="Genomic_DNA"/>
</dbReference>
<keyword evidence="1" id="KW-0472">Membrane</keyword>
<proteinExistence type="predicted"/>
<evidence type="ECO:0000313" key="3">
    <source>
        <dbReference type="Proteomes" id="UP000178999"/>
    </source>
</evidence>
<dbReference type="Pfam" id="PF07963">
    <property type="entry name" value="N_methyl"/>
    <property type="match status" value="1"/>
</dbReference>
<feature type="transmembrane region" description="Helical" evidence="1">
    <location>
        <begin position="21"/>
        <end position="40"/>
    </location>
</feature>
<reference evidence="2 3" key="1">
    <citation type="journal article" date="2016" name="Nat. Commun.">
        <title>Thousands of microbial genomes shed light on interconnected biogeochemical processes in an aquifer system.</title>
        <authorList>
            <person name="Anantharaman K."/>
            <person name="Brown C.T."/>
            <person name="Hug L.A."/>
            <person name="Sharon I."/>
            <person name="Castelle C.J."/>
            <person name="Probst A.J."/>
            <person name="Thomas B.C."/>
            <person name="Singh A."/>
            <person name="Wilkins M.J."/>
            <person name="Karaoz U."/>
            <person name="Brodie E.L."/>
            <person name="Williams K.H."/>
            <person name="Hubbard S.S."/>
            <person name="Banfield J.F."/>
        </authorList>
    </citation>
    <scope>NUCLEOTIDE SEQUENCE [LARGE SCALE GENOMIC DNA]</scope>
</reference>
<dbReference type="Proteomes" id="UP000178999">
    <property type="component" value="Unassembled WGS sequence"/>
</dbReference>
<accession>A0A1F8CRD1</accession>
<sequence length="179" mass="19412">MRNKRYTIKNKKERGFSLIELILYIGLVAIFISGAILFAWDIIYGGVKSGVEREVNQNLRLASKRIMYEIRNASGINSVGASDLCLVLSTTAHNPTRIYVSGGRLMMAWGGGSSDCTGMTNDLPLTSNQVSVSGLTFTDRSSGVSSLNIEFALTVSSAGTRQEWQKSSVFSGSAELRSN</sequence>
<keyword evidence="1" id="KW-1133">Transmembrane helix</keyword>
<comment type="caution">
    <text evidence="2">The sequence shown here is derived from an EMBL/GenBank/DDBJ whole genome shotgun (WGS) entry which is preliminary data.</text>
</comment>
<evidence type="ECO:0000256" key="1">
    <source>
        <dbReference type="SAM" id="Phobius"/>
    </source>
</evidence>
<protein>
    <submittedName>
        <fullName evidence="2">Uncharacterized protein</fullName>
    </submittedName>
</protein>
<dbReference type="STRING" id="1802538.A2382_03345"/>